<feature type="transmembrane region" description="Helical" evidence="1">
    <location>
        <begin position="149"/>
        <end position="171"/>
    </location>
</feature>
<evidence type="ECO:0008006" key="4">
    <source>
        <dbReference type="Google" id="ProtNLM"/>
    </source>
</evidence>
<feature type="transmembrane region" description="Helical" evidence="1">
    <location>
        <begin position="97"/>
        <end position="118"/>
    </location>
</feature>
<feature type="transmembrane region" description="Helical" evidence="1">
    <location>
        <begin position="21"/>
        <end position="39"/>
    </location>
</feature>
<accession>A0AAV5TJE3</accession>
<evidence type="ECO:0000256" key="1">
    <source>
        <dbReference type="SAM" id="Phobius"/>
    </source>
</evidence>
<keyword evidence="1" id="KW-0812">Transmembrane</keyword>
<reference evidence="2" key="1">
    <citation type="submission" date="2023-10" db="EMBL/GenBank/DDBJ databases">
        <title>Genome assembly of Pristionchus species.</title>
        <authorList>
            <person name="Yoshida K."/>
            <person name="Sommer R.J."/>
        </authorList>
    </citation>
    <scope>NUCLEOTIDE SEQUENCE</scope>
    <source>
        <strain evidence="2">RS0144</strain>
    </source>
</reference>
<proteinExistence type="predicted"/>
<dbReference type="AlphaFoldDB" id="A0AAV5TJE3"/>
<feature type="non-terminal residue" evidence="2">
    <location>
        <position position="195"/>
    </location>
</feature>
<keyword evidence="1" id="KW-0472">Membrane</keyword>
<dbReference type="PANTHER" id="PTHR45830">
    <property type="entry name" value="SERPENTINE RECEPTOR, CLASS I"/>
    <property type="match status" value="1"/>
</dbReference>
<gene>
    <name evidence="2" type="ORF">PENTCL1PPCAC_16614</name>
</gene>
<dbReference type="EMBL" id="BTSX01000004">
    <property type="protein sequence ID" value="GMS94439.1"/>
    <property type="molecule type" value="Genomic_DNA"/>
</dbReference>
<sequence length="195" mass="22484">MLEPMAFSTKLIFDIIKYSSAATSVFLSSLAVYVLFRFYPSGTTVYKNLLVWITVGAALVDFCLQIILDPIVMFPLPCVHIEGVLNKSFKFRASTYLEVWISCMASMAVPYGLCILYRNQLMSENWPDNIRNHTDCFKPDRMYLIVGEYMLVLAGCFLFVFVVCSHTFYTLSQMQIISDKTREYHRRLTKSLIVQ</sequence>
<dbReference type="PANTHER" id="PTHR45830:SF15">
    <property type="entry name" value="SERPENTINE RECEPTOR, CLASS I"/>
    <property type="match status" value="1"/>
</dbReference>
<dbReference type="InterPro" id="IPR019429">
    <property type="entry name" value="7TM_GPCR_serpentine_rcpt_Sri"/>
</dbReference>
<dbReference type="Proteomes" id="UP001432027">
    <property type="component" value="Unassembled WGS sequence"/>
</dbReference>
<evidence type="ECO:0000313" key="2">
    <source>
        <dbReference type="EMBL" id="GMS94439.1"/>
    </source>
</evidence>
<keyword evidence="3" id="KW-1185">Reference proteome</keyword>
<evidence type="ECO:0000313" key="3">
    <source>
        <dbReference type="Proteomes" id="UP001432027"/>
    </source>
</evidence>
<name>A0AAV5TJE3_9BILA</name>
<dbReference type="Pfam" id="PF10327">
    <property type="entry name" value="7TM_GPCR_Sri"/>
    <property type="match status" value="1"/>
</dbReference>
<comment type="caution">
    <text evidence="2">The sequence shown here is derived from an EMBL/GenBank/DDBJ whole genome shotgun (WGS) entry which is preliminary data.</text>
</comment>
<organism evidence="2 3">
    <name type="scientific">Pristionchus entomophagus</name>
    <dbReference type="NCBI Taxonomy" id="358040"/>
    <lineage>
        <taxon>Eukaryota</taxon>
        <taxon>Metazoa</taxon>
        <taxon>Ecdysozoa</taxon>
        <taxon>Nematoda</taxon>
        <taxon>Chromadorea</taxon>
        <taxon>Rhabditida</taxon>
        <taxon>Rhabditina</taxon>
        <taxon>Diplogasteromorpha</taxon>
        <taxon>Diplogasteroidea</taxon>
        <taxon>Neodiplogasteridae</taxon>
        <taxon>Pristionchus</taxon>
    </lineage>
</organism>
<feature type="transmembrane region" description="Helical" evidence="1">
    <location>
        <begin position="51"/>
        <end position="76"/>
    </location>
</feature>
<protein>
    <recommendedName>
        <fullName evidence="4">G protein-coupled receptor</fullName>
    </recommendedName>
</protein>
<keyword evidence="1" id="KW-1133">Transmembrane helix</keyword>